<dbReference type="RefSeq" id="WP_074522137.1">
    <property type="nucleotide sequence ID" value="NZ_FNHZ01000008.1"/>
</dbReference>
<dbReference type="SUPFAM" id="SSF53649">
    <property type="entry name" value="Alkaline phosphatase-like"/>
    <property type="match status" value="1"/>
</dbReference>
<evidence type="ECO:0000313" key="4">
    <source>
        <dbReference type="EMBL" id="SDN21130.1"/>
    </source>
</evidence>
<evidence type="ECO:0000313" key="5">
    <source>
        <dbReference type="Proteomes" id="UP000187651"/>
    </source>
</evidence>
<dbReference type="Proteomes" id="UP000187651">
    <property type="component" value="Unassembled WGS sequence"/>
</dbReference>
<dbReference type="Gene3D" id="3.40.720.10">
    <property type="entry name" value="Alkaline Phosphatase, subunit A"/>
    <property type="match status" value="1"/>
</dbReference>
<organism evidence="4 5">
    <name type="scientific">Lachnospira pectinoschiza</name>
    <dbReference type="NCBI Taxonomy" id="28052"/>
    <lineage>
        <taxon>Bacteria</taxon>
        <taxon>Bacillati</taxon>
        <taxon>Bacillota</taxon>
        <taxon>Clostridia</taxon>
        <taxon>Lachnospirales</taxon>
        <taxon>Lachnospiraceae</taxon>
        <taxon>Lachnospira</taxon>
    </lineage>
</organism>
<feature type="domain" description="Sulfatase N-terminal" evidence="3">
    <location>
        <begin position="4"/>
        <end position="334"/>
    </location>
</feature>
<keyword evidence="2" id="KW-0378">Hydrolase</keyword>
<sequence>MRTIMIMFDTLTRKFLPNYGNTWVDGPNFQRLDSHCAKFDNFYGGSMPCMPARRELHTGKYNFTHRSWGPLEPFDNSVFECLEKNGVYCHLVTDHSHYWEDGGATYHNRYDSWEGFRGQEGDRWVPHDVNVTIPENRNPLNKEGLSVAQHYRNRTRQQTKEEMSSVKTFKAGLDFIEEHLNEDQWFLQIEAFDPHEPFYVPEEFRKKYGLPEEETINWPKYGKLDEDRDYHEDIENSKKEYAALVSLCDESLGKVLDYMDKNDMWKDTCLIVNTDHGFLLGEHEWFGKNFPPLYDELIHTPFFMHVPNTLEGGNVDLLCNTVDIVPTLLDLYGIDTESMGKLDGSSILKRINKEIPEKREVLFGLHGGYSCISDGRYVYMKATENPDNQPLAEYTLMPTHIRGFFDREALKKAELVEGDAFSNGIPVLKIPTKSYLNNYKQGNRLYDLETDPEEKNNLYNEENKEIWNSRLKEALENVETPDTEFLRLNLL</sequence>
<dbReference type="InterPro" id="IPR050738">
    <property type="entry name" value="Sulfatase"/>
</dbReference>
<dbReference type="PANTHER" id="PTHR42693">
    <property type="entry name" value="ARYLSULFATASE FAMILY MEMBER"/>
    <property type="match status" value="1"/>
</dbReference>
<dbReference type="InterPro" id="IPR000917">
    <property type="entry name" value="Sulfatase_N"/>
</dbReference>
<proteinExistence type="inferred from homology"/>
<dbReference type="GO" id="GO:0004065">
    <property type="term" value="F:arylsulfatase activity"/>
    <property type="evidence" value="ECO:0007669"/>
    <property type="project" value="TreeGrafter"/>
</dbReference>
<dbReference type="CDD" id="cd16148">
    <property type="entry name" value="sulfatase_like"/>
    <property type="match status" value="1"/>
</dbReference>
<dbReference type="EMBL" id="FNHZ01000008">
    <property type="protein sequence ID" value="SDN21130.1"/>
    <property type="molecule type" value="Genomic_DNA"/>
</dbReference>
<dbReference type="PANTHER" id="PTHR42693:SF53">
    <property type="entry name" value="ENDO-4-O-SULFATASE"/>
    <property type="match status" value="1"/>
</dbReference>
<evidence type="ECO:0000256" key="2">
    <source>
        <dbReference type="ARBA" id="ARBA00022801"/>
    </source>
</evidence>
<name>A0A1G9ZID3_9FIRM</name>
<evidence type="ECO:0000256" key="1">
    <source>
        <dbReference type="ARBA" id="ARBA00008779"/>
    </source>
</evidence>
<evidence type="ECO:0000259" key="3">
    <source>
        <dbReference type="Pfam" id="PF00884"/>
    </source>
</evidence>
<accession>A0A1G9ZID3</accession>
<gene>
    <name evidence="4" type="ORF">SAMN05216544_2159</name>
</gene>
<protein>
    <submittedName>
        <fullName evidence="4">Arylsulfatase A</fullName>
    </submittedName>
</protein>
<reference evidence="5" key="1">
    <citation type="submission" date="2016-10" db="EMBL/GenBank/DDBJ databases">
        <authorList>
            <person name="Varghese N."/>
            <person name="Submissions S."/>
        </authorList>
    </citation>
    <scope>NUCLEOTIDE SEQUENCE [LARGE SCALE GENOMIC DNA]</scope>
    <source>
        <strain evidence="5">M83</strain>
    </source>
</reference>
<dbReference type="AlphaFoldDB" id="A0A1G9ZID3"/>
<keyword evidence="5" id="KW-1185">Reference proteome</keyword>
<dbReference type="Pfam" id="PF00884">
    <property type="entry name" value="Sulfatase"/>
    <property type="match status" value="1"/>
</dbReference>
<comment type="similarity">
    <text evidence="1">Belongs to the sulfatase family.</text>
</comment>
<dbReference type="InterPro" id="IPR017850">
    <property type="entry name" value="Alkaline_phosphatase_core_sf"/>
</dbReference>
<dbReference type="OrthoDB" id="279611at2"/>